<dbReference type="Proteomes" id="UP000247811">
    <property type="component" value="Unassembled WGS sequence"/>
</dbReference>
<feature type="transmembrane region" description="Helical" evidence="1">
    <location>
        <begin position="168"/>
        <end position="198"/>
    </location>
</feature>
<gene>
    <name evidence="2" type="ORF">C7444_105165</name>
</gene>
<keyword evidence="1" id="KW-0812">Transmembrane</keyword>
<protein>
    <submittedName>
        <fullName evidence="2">Uncharacterized protein</fullName>
    </submittedName>
</protein>
<organism evidence="2 3">
    <name type="scientific">Sphaerotilus hippei</name>
    <dbReference type="NCBI Taxonomy" id="744406"/>
    <lineage>
        <taxon>Bacteria</taxon>
        <taxon>Pseudomonadati</taxon>
        <taxon>Pseudomonadota</taxon>
        <taxon>Betaproteobacteria</taxon>
        <taxon>Burkholderiales</taxon>
        <taxon>Sphaerotilaceae</taxon>
        <taxon>Sphaerotilus</taxon>
    </lineage>
</organism>
<keyword evidence="1" id="KW-1133">Transmembrane helix</keyword>
<keyword evidence="1" id="KW-0472">Membrane</keyword>
<sequence length="416" mass="45497">MAIRLASAVYLAGLLHLYARRKKSFGFFLLMAISYALLFGLPCVAWVLSNPLNDTGQINFLLGLLSCGNLLTVLSHCESYYKQNKYVPFAFESNGAFVVVFVVVALAQAYKLYAYFGVLSSSEYGHLAIWVDGEALLSTVPTWIRVISGGSLLTGIIGVALLRNRPYMQFACLILITSDIIIGVRNKGFFGVLAAIYILSLFERDRAAKLFLRISSPFWLVAVFLALSMVSFLREGFEVPVSEYLLIVLDSLASIVNGLLTVASQSQCIDNLDGSLVFSQFWTLIGLRGGAQLSGEFNYCLTGDPSPLTSVSSSLIFEVLLLTGSFWPLAAGLYLVVLYAALRLLERHKSIFSLSLLCALAPAILYTLRAELLQPLVFILKSLPYILLIGLMVKRVSRKSPMGPAPAELNVGAPQN</sequence>
<keyword evidence="3" id="KW-1185">Reference proteome</keyword>
<evidence type="ECO:0000313" key="2">
    <source>
        <dbReference type="EMBL" id="PXW97066.1"/>
    </source>
</evidence>
<feature type="transmembrane region" description="Helical" evidence="1">
    <location>
        <begin position="315"/>
        <end position="339"/>
    </location>
</feature>
<feature type="transmembrane region" description="Helical" evidence="1">
    <location>
        <begin position="25"/>
        <end position="49"/>
    </location>
</feature>
<accession>A0A318H4T6</accession>
<name>A0A318H4T6_9BURK</name>
<comment type="caution">
    <text evidence="2">The sequence shown here is derived from an EMBL/GenBank/DDBJ whole genome shotgun (WGS) entry which is preliminary data.</text>
</comment>
<proteinExistence type="predicted"/>
<evidence type="ECO:0000313" key="3">
    <source>
        <dbReference type="Proteomes" id="UP000247811"/>
    </source>
</evidence>
<dbReference type="EMBL" id="QJJS01000005">
    <property type="protein sequence ID" value="PXW97066.1"/>
    <property type="molecule type" value="Genomic_DNA"/>
</dbReference>
<reference evidence="2 3" key="1">
    <citation type="submission" date="2018-05" db="EMBL/GenBank/DDBJ databases">
        <title>Genomic Encyclopedia of Type Strains, Phase IV (KMG-IV): sequencing the most valuable type-strain genomes for metagenomic binning, comparative biology and taxonomic classification.</title>
        <authorList>
            <person name="Goeker M."/>
        </authorList>
    </citation>
    <scope>NUCLEOTIDE SEQUENCE [LARGE SCALE GENOMIC DNA]</scope>
    <source>
        <strain evidence="2 3">DSM 566</strain>
    </source>
</reference>
<dbReference type="OrthoDB" id="9148709at2"/>
<feature type="transmembrane region" description="Helical" evidence="1">
    <location>
        <begin position="143"/>
        <end position="162"/>
    </location>
</feature>
<dbReference type="AlphaFoldDB" id="A0A318H4T6"/>
<feature type="transmembrane region" description="Helical" evidence="1">
    <location>
        <begin position="55"/>
        <end position="74"/>
    </location>
</feature>
<feature type="transmembrane region" description="Helical" evidence="1">
    <location>
        <begin position="351"/>
        <end position="369"/>
    </location>
</feature>
<feature type="transmembrane region" description="Helical" evidence="1">
    <location>
        <begin position="244"/>
        <end position="263"/>
    </location>
</feature>
<feature type="transmembrane region" description="Helical" evidence="1">
    <location>
        <begin position="375"/>
        <end position="393"/>
    </location>
</feature>
<dbReference type="RefSeq" id="WP_146219359.1">
    <property type="nucleotide sequence ID" value="NZ_QJJS01000005.1"/>
</dbReference>
<feature type="transmembrane region" description="Helical" evidence="1">
    <location>
        <begin position="210"/>
        <end position="232"/>
    </location>
</feature>
<evidence type="ECO:0000256" key="1">
    <source>
        <dbReference type="SAM" id="Phobius"/>
    </source>
</evidence>